<keyword evidence="1" id="KW-0812">Transmembrane</keyword>
<organism evidence="2">
    <name type="scientific">hydrothermal vent metagenome</name>
    <dbReference type="NCBI Taxonomy" id="652676"/>
    <lineage>
        <taxon>unclassified sequences</taxon>
        <taxon>metagenomes</taxon>
        <taxon>ecological metagenomes</taxon>
    </lineage>
</organism>
<keyword evidence="1" id="KW-1133">Transmembrane helix</keyword>
<gene>
    <name evidence="2" type="ORF">MNBD_GAMMA03-525</name>
</gene>
<proteinExistence type="predicted"/>
<dbReference type="EMBL" id="UOFC01000043">
    <property type="protein sequence ID" value="VAW45133.1"/>
    <property type="molecule type" value="Genomic_DNA"/>
</dbReference>
<dbReference type="AlphaFoldDB" id="A0A3B0VYB1"/>
<keyword evidence="1" id="KW-0472">Membrane</keyword>
<feature type="transmembrane region" description="Helical" evidence="1">
    <location>
        <begin position="140"/>
        <end position="165"/>
    </location>
</feature>
<evidence type="ECO:0000313" key="2">
    <source>
        <dbReference type="EMBL" id="VAW45133.1"/>
    </source>
</evidence>
<name>A0A3B0VYB1_9ZZZZ</name>
<evidence type="ECO:0000256" key="1">
    <source>
        <dbReference type="SAM" id="Phobius"/>
    </source>
</evidence>
<accession>A0A3B0VYB1</accession>
<reference evidence="2" key="1">
    <citation type="submission" date="2018-06" db="EMBL/GenBank/DDBJ databases">
        <authorList>
            <person name="Zhirakovskaya E."/>
        </authorList>
    </citation>
    <scope>NUCLEOTIDE SEQUENCE</scope>
</reference>
<protein>
    <submittedName>
        <fullName evidence="2">Uncharacterized protein</fullName>
    </submittedName>
</protein>
<sequence>MAIDLRKVEPLGSKSVLLEQAMRHQKSSGSSHLGGGHQMRDIDMSDMVTPDFEWLKEDKTAIDGLVRQMDSSIGLLAKQIKEMEMASQRSQMAIEKEQQLLFKQIRTLNSLLKSQIDIFNAIESQMSNTELKQNNLLPQIGIGLMAGLMSAVTILVTAPWLTVLIENMR</sequence>